<keyword evidence="4" id="KW-1185">Reference proteome</keyword>
<dbReference type="GO" id="GO:0006113">
    <property type="term" value="P:fermentation"/>
    <property type="evidence" value="ECO:0007669"/>
    <property type="project" value="InterPro"/>
</dbReference>
<feature type="compositionally biased region" description="Low complexity" evidence="1">
    <location>
        <begin position="2856"/>
        <end position="2868"/>
    </location>
</feature>
<evidence type="ECO:0000256" key="1">
    <source>
        <dbReference type="SAM" id="MobiDB-lite"/>
    </source>
</evidence>
<feature type="compositionally biased region" description="Low complexity" evidence="1">
    <location>
        <begin position="1118"/>
        <end position="1138"/>
    </location>
</feature>
<feature type="region of interest" description="Disordered" evidence="1">
    <location>
        <begin position="1304"/>
        <end position="1339"/>
    </location>
</feature>
<feature type="compositionally biased region" description="Polar residues" evidence="1">
    <location>
        <begin position="2063"/>
        <end position="2072"/>
    </location>
</feature>
<gene>
    <name evidence="3" type="ORF">DLAC_11076</name>
</gene>
<dbReference type="Proteomes" id="UP000076078">
    <property type="component" value="Unassembled WGS sequence"/>
</dbReference>
<feature type="compositionally biased region" description="Low complexity" evidence="1">
    <location>
        <begin position="3227"/>
        <end position="3242"/>
    </location>
</feature>
<dbReference type="InParanoid" id="A0A151Z352"/>
<protein>
    <recommendedName>
        <fullName evidence="2">Csf1 N-terminal domain-containing protein</fullName>
    </recommendedName>
</protein>
<dbReference type="Pfam" id="PF21678">
    <property type="entry name" value="Csf1_N"/>
    <property type="match status" value="1"/>
</dbReference>
<dbReference type="InterPro" id="IPR048636">
    <property type="entry name" value="Csf1_N"/>
</dbReference>
<evidence type="ECO:0000313" key="4">
    <source>
        <dbReference type="Proteomes" id="UP000076078"/>
    </source>
</evidence>
<comment type="caution">
    <text evidence="3">The sequence shown here is derived from an EMBL/GenBank/DDBJ whole genome shotgun (WGS) entry which is preliminary data.</text>
</comment>
<evidence type="ECO:0000259" key="2">
    <source>
        <dbReference type="Pfam" id="PF21678"/>
    </source>
</evidence>
<dbReference type="EMBL" id="LODT01000051">
    <property type="protein sequence ID" value="KYQ88378.1"/>
    <property type="molecule type" value="Genomic_DNA"/>
</dbReference>
<dbReference type="PANTHER" id="PTHR32085:SF3">
    <property type="entry name" value="PROTEIN CSF1"/>
    <property type="match status" value="1"/>
</dbReference>
<sequence>MFLSSILFGFIVSKLVSAFLLPKDIYFRVSSFQLSLLSGKLILKGVKFATKNTCLRVVETSLTFRYWSKETRHNLLVNDNAPCRLSIEMSGVEYLIYNNSYKYDNIKQVLEKRNKFTMNEVVNIISEVTQQQTQQTQQTQQQQNGSADKGSLSGADHSNSGSNRDKSLSDKDSSQQVKELPLPAVKDFIIPRFFRLFPATDFTIRRGCLMLSNPELPTILVTLFQKGHGVYTIDQAHSPDLDYYRQVTNLDLTDVKLSLIQNKDYNGEEELYVDRPQKEDFVTYAFESFKSVFKDIKFTFINTDQFETSVLPRRRNETKEKGEGLFDYGRHPELLHCGRVEINYYSDVPGPVCQDQLVFKPKRAPKWGVDLNFLLPAHIVYGPWADRNRLLFQKFFLPTDYQIQPIYKPVVGDARQHAAFQFNMNFIKGSIFRVPFRELSKDVNLTAEEIQAKKFGWVDIKMEENSTISSLSPLFAYRESGYTSELTVSLKKCSLITSLTNTVFLQCSDMQLQMDVDYPLLWNQLTEWRLKFKLEDTQIFLLSDILTLFKDLGNDWSAGEPLDITMFIPKNFHFDFTLKNFKLFCNVNEQNIINQPNNLMENAHYVFTGPKLKANLLLPFSSFQSPKTEISFDILIKKLQLKLILPVYNTIHQHLEDIEYYDQDGNVISNSEYLNIGNTNPKGGESNQAVSGSSQFITSDRFELKGKYLYYQKVDPSYLNSVVLEITGFQPTVKLFGFYVKYFLFLKNNFFGYTSHIINLQKYKDNIQKQEEADEIKSSTTTTSNRTEKEDEEPKDIDYNGLEIYVSLKLIDATVFLPIGLYSSKQQATVALHEFLLEIRYLPDYLDLYADFSPLVLNIPITDSEEAKNVDHSIDILNRYIQINDFTFKLHFLYGPKPTEANYADFVNVHIGSVTGNVLVSQITFLGIWLENFFFHLSNKDNALSHKLVSKLNPVYSLLKLTVNTLSLYIYSSDHITEIRLAQGLKMHSNSLIDQLSHNKSVIELPDLSFKLLVPCYKYPSTPSARANYQMQYNRIVNNKKWVEVGELSISTNLSIYEKLPNWKQDSEKQRQFLLTQDQENRLLSFLWENDDDIQHLLKQSMLEQQKLKSRSMNIDDTSTVTSSNLQSSSNTNQQHTSPNHQYGVPILSTSKYLLSPLTNSNNNNNSSGAPTPISVSKTNSFLYPKQLLKWTNSSPMGAYDLFAASTGKMKSSKSNLESFVLDESVDQSYLNTNDMSDSDNDEYQTPESSLKDDGKGGNISDDELDDDQVSNLNERLYMTTRSSFGQSSPLKASASTNNLKGVLKDKQFPEEGDNMRSTQHELSESGGLPNLNSSKSNRNEFINPHIAKLRSYLRTYFFNFSQARMSSFGSTGKKSSFVECSSTNKKNSFNHGMTNSCNPHESIHSLSDEIESSFLTYISNDIQPDQIPVQPKRSKSKKLVFPEPTISQEEVKKEEDEEDIHDCNNTSITTIFLDSMKDIELFATPVIVNILEDLVESFIAKDPSIDYMLDYFQLTSISEQFKVKKYTHNQVKLNLFIHKFNLNWIQSLSTSNGTNNQEMYSTEIEINSITTQLQLCSKQTNKKGNHMNMPTSPSVASDIDIGHKLLPQEEFCKMIAKFEIKSIHGCVRYHDTSIDSSSLKNSIPIEILSKYHTKTFPKQVTIVSITSENLKIEAIMNDTGDQQSATSLTTLKNSGSFKVYLGEITIYCTPTSPGILFRVVNTWIDNITTLVSVFSRYQDLWTRRVQRLIGELLKHKSRALHSRHIDIEKSSREKLMIEFISPEFKEIIGDEAIIHRLGWEDISKMRHYLITYPDRYILDQIIAGVNLDTPHDSFQTWQELINEIYELDQDGELIQIFQSSLIKKVFIQPPGKHQNMESDLQFQFEGISITVVSTDNPKTSNNQLAIGKLSGGAVSSYLYDPSTSTAAGKSAIPKTSVDINFFSHCNQVSLKVSPDLISFVLNAIQVIENSDVDVLKSEELILGYSDPWKEAVKPSGSRDFPSLKERIINNSHTGIIGDSHSISSSSNSNFSQQPPVISGALQKSPSIPSQPTSPKSKHSKIESSPNLTSVANRALLKQEQQQQKQQPIEALPLDPKDIPFIITPPLSSQKQQESEKKEKKKKIYYTNQQKNNVVISVHGHFSFQEIHCRAFSNNNGTMRMVLKNLTFVFNEFGNGNETSKKKTTQEGSRPNGEYIQMIHSCLFSIPTIELHLLDKIESMKPIFGLSIQNLMFNEVLFKTGKKKTRQIATGKREEYIDFDMKYDIFLTVSKVILPFKMSHQFLPKLRGFLNEWKSMANTATSGTLTVPKPAVPVSTVANEKLIDFPPVRLKIDLYDILISTDAISSLPVKYNISRITASVSQFSKLEMEFNICLHQHHLLFTPKSSGSSNGTDATLSSLSKEPINFPRIKAFGKIKNNIDKDKINLLANLEIGFIQNYLTIELIQHFLVLRTTLEKEFDDLLNAYINFAEKKGQQHLQVTNSNNNSNSSLSLNSHESTVSSIFNRVNYNCSLVLKGFEILFINNSASLLFSSGVIDVRVLYKNILSMQSQQPIHWKIGLRGLTLILSDPTLTLDPTDRSHGYQRIQNLKSQIWAGVLTDIALQSYPFSRAAKQHQLVHHKPINISKSKPNLFEKAWVVISNTIVTLQPWAIDKATDLWIYYFQAYQKTVSKLSKIWTTKKKQQYKRALNTIPSTLPIKETNISLHISVVDSTICIPLLLFDEVNTPKTIESCSALAISLGSFSLDGVTLKNLNSKAGNFKVLGECKFSKFSFQFIDNYHPSKLHNIHTLPSINRGVIDSGDCQMTGLFSTYHVQLFIQLKTSGLFLHLDTNLLYYIISFQDLLFLGQEKLKKINEQQLEQQQQQQHQQSNDSTHESIPEYKLEIDFTLRTNIGECRLTKLQMFDDNISIYDNNGSPISSSIDRNQSSSSLGAKFQKDRDNIPDEPFQECFQLPPISISANHIYIPQMVKEKHQTNLTNLRVSDQDEKPSNNKSETNILLILESQEIRLSPFFTNFLNEMIQNSPESSMSKKYGQQATNNTNNNAGSLNDVKSPSGTSGSVKTTPGSTTFSIRICPTKFILNGGQSDQILAVLEIGTMDIFLSSITKYTSNKKVLLMNGTVYLSSLLLKIIHLSHSEERLGLVVRRVAANVGTAHGITQDGPLISILLNADSSNVYFNIKYLDEILLFLMSWIPHNSKKNSLKIHNNNNRNLNEQPIIIMSPPPSPYLKAKQQQQQQQQLLDSSSKKKPQVYINLKLGSFGLDLDILPVSRFNLLIHNICGIYSPIDDEKQNNTPHPLNQKSLKAIPSSMQQNIKVGGFSTTTNNNNSNTNNLYFLSCYTGPISTSCHGKLEGSLDLEGIILCGERIPYKSFNTVDMWTAQISPIRISFDFNHSEILELRGGDIIARFSDLPIENSTSGHRNINFDINFTSLQLQLSCETITSVLEVVKRINETITEKVNIAKLNFKREPVSTATVISTATKPVKDLKLILGQIKVRGSQFRILLFGYSMKDPTWISFNLDSYQLVLDQSRKRNEEIHRQLSILLGQSTISKMAEESASHPQSWAIRDPFTRSSTETKIIKIPVASLIMYSTERNRSIEYYYLTEFTDSIAISVNLNLYGDLREMIQIYIQVLSDNSNPTTPTTTSSPVPLSPVTNIHHSTSHSIQDQHHQSPNDSPLSKSIDSNLNNNSHQQQGLKTRKDIKTGRTFIEKKFQLSPTLNVLGDLTPKISTVFGWLGIKDINYTIPFYTHTGLTDNLEVVLNQFLLFSHELNSQSKNANNNASNSNNNNNN</sequence>
<feature type="region of interest" description="Disordered" evidence="1">
    <location>
        <begin position="2856"/>
        <end position="2875"/>
    </location>
</feature>
<dbReference type="InterPro" id="IPR029636">
    <property type="entry name" value="Csf1"/>
</dbReference>
<feature type="region of interest" description="Disordered" evidence="1">
    <location>
        <begin position="1109"/>
        <end position="1143"/>
    </location>
</feature>
<proteinExistence type="predicted"/>
<dbReference type="GO" id="GO:0016020">
    <property type="term" value="C:membrane"/>
    <property type="evidence" value="ECO:0007669"/>
    <property type="project" value="InterPro"/>
</dbReference>
<feature type="region of interest" description="Disordered" evidence="1">
    <location>
        <begin position="1231"/>
        <end position="1269"/>
    </location>
</feature>
<feature type="domain" description="Csf1 N-terminal" evidence="2">
    <location>
        <begin position="327"/>
        <end position="656"/>
    </location>
</feature>
<feature type="compositionally biased region" description="Low complexity" evidence="1">
    <location>
        <begin position="3033"/>
        <end position="3045"/>
    </location>
</feature>
<feature type="region of interest" description="Disordered" evidence="1">
    <location>
        <begin position="3222"/>
        <end position="3242"/>
    </location>
</feature>
<feature type="compositionally biased region" description="Basic and acidic residues" evidence="1">
    <location>
        <begin position="163"/>
        <end position="173"/>
    </location>
</feature>
<feature type="region of interest" description="Disordered" evidence="1">
    <location>
        <begin position="2015"/>
        <end position="2122"/>
    </location>
</feature>
<dbReference type="OrthoDB" id="17946at2759"/>
<feature type="region of interest" description="Disordered" evidence="1">
    <location>
        <begin position="3025"/>
        <end position="3064"/>
    </location>
</feature>
<accession>A0A151Z352</accession>
<dbReference type="OMA" id="DPSIDYM"/>
<feature type="compositionally biased region" description="Low complexity" evidence="1">
    <location>
        <begin position="3636"/>
        <end position="3654"/>
    </location>
</feature>
<feature type="region of interest" description="Disordered" evidence="1">
    <location>
        <begin position="771"/>
        <end position="794"/>
    </location>
</feature>
<feature type="compositionally biased region" description="Polar residues" evidence="1">
    <location>
        <begin position="2042"/>
        <end position="2055"/>
    </location>
</feature>
<feature type="compositionally biased region" description="Low complexity" evidence="1">
    <location>
        <begin position="2015"/>
        <end position="2032"/>
    </location>
</feature>
<organism evidence="3 4">
    <name type="scientific">Tieghemostelium lacteum</name>
    <name type="common">Slime mold</name>
    <name type="synonym">Dictyostelium lacteum</name>
    <dbReference type="NCBI Taxonomy" id="361077"/>
    <lineage>
        <taxon>Eukaryota</taxon>
        <taxon>Amoebozoa</taxon>
        <taxon>Evosea</taxon>
        <taxon>Eumycetozoa</taxon>
        <taxon>Dictyostelia</taxon>
        <taxon>Dictyosteliales</taxon>
        <taxon>Raperosteliaceae</taxon>
        <taxon>Tieghemostelium</taxon>
    </lineage>
</organism>
<feature type="compositionally biased region" description="Low complexity" evidence="1">
    <location>
        <begin position="2078"/>
        <end position="2087"/>
    </location>
</feature>
<feature type="region of interest" description="Disordered" evidence="1">
    <location>
        <begin position="133"/>
        <end position="176"/>
    </location>
</feature>
<name>A0A151Z352_TIELA</name>
<dbReference type="PANTHER" id="PTHR32085">
    <property type="entry name" value="PROTEIN CSF1"/>
    <property type="match status" value="1"/>
</dbReference>
<feature type="compositionally biased region" description="Polar residues" evidence="1">
    <location>
        <begin position="3049"/>
        <end position="3064"/>
    </location>
</feature>
<feature type="compositionally biased region" description="Low complexity" evidence="1">
    <location>
        <begin position="133"/>
        <end position="143"/>
    </location>
</feature>
<evidence type="ECO:0000313" key="3">
    <source>
        <dbReference type="EMBL" id="KYQ88378.1"/>
    </source>
</evidence>
<feature type="region of interest" description="Disordered" evidence="1">
    <location>
        <begin position="3636"/>
        <end position="3700"/>
    </location>
</feature>
<dbReference type="STRING" id="361077.A0A151Z352"/>
<reference evidence="3 4" key="1">
    <citation type="submission" date="2015-12" db="EMBL/GenBank/DDBJ databases">
        <title>Dictyostelia acquired genes for synthesis and detection of signals that induce cell-type specialization by lateral gene transfer from prokaryotes.</title>
        <authorList>
            <person name="Gloeckner G."/>
            <person name="Schaap P."/>
        </authorList>
    </citation>
    <scope>NUCLEOTIDE SEQUENCE [LARGE SCALE GENOMIC DNA]</scope>
    <source>
        <strain evidence="3 4">TK</strain>
    </source>
</reference>
<feature type="compositionally biased region" description="Polar residues" evidence="1">
    <location>
        <begin position="3672"/>
        <end position="3695"/>
    </location>
</feature>